<name>A0A4U1BNN8_9GAMM</name>
<evidence type="ECO:0000259" key="13">
    <source>
        <dbReference type="Pfam" id="PF08245"/>
    </source>
</evidence>
<evidence type="ECO:0000256" key="10">
    <source>
        <dbReference type="HAMAP-Rule" id="MF_02019"/>
    </source>
</evidence>
<dbReference type="InterPro" id="IPR004101">
    <property type="entry name" value="Mur_ligase_C"/>
</dbReference>
<comment type="similarity">
    <text evidence="10">Belongs to the MurCDEF family. MurF subfamily.</text>
</comment>
<evidence type="ECO:0000313" key="14">
    <source>
        <dbReference type="EMBL" id="TKB53731.1"/>
    </source>
</evidence>
<keyword evidence="4 10" id="KW-0547">Nucleotide-binding</keyword>
<evidence type="ECO:0000256" key="9">
    <source>
        <dbReference type="ARBA" id="ARBA00023316"/>
    </source>
</evidence>
<keyword evidence="7 10" id="KW-0573">Peptidoglycan synthesis</keyword>
<dbReference type="Proteomes" id="UP000305675">
    <property type="component" value="Unassembled WGS sequence"/>
</dbReference>
<dbReference type="Pfam" id="PF02875">
    <property type="entry name" value="Mur_ligase_C"/>
    <property type="match status" value="1"/>
</dbReference>
<dbReference type="GO" id="GO:0005524">
    <property type="term" value="F:ATP binding"/>
    <property type="evidence" value="ECO:0007669"/>
    <property type="project" value="UniProtKB-UniRule"/>
</dbReference>
<comment type="caution">
    <text evidence="14">The sequence shown here is derived from an EMBL/GenBank/DDBJ whole genome shotgun (WGS) entry which is preliminary data.</text>
</comment>
<dbReference type="GO" id="GO:0047480">
    <property type="term" value="F:UDP-N-acetylmuramoyl-tripeptide-D-alanyl-D-alanine ligase activity"/>
    <property type="evidence" value="ECO:0007669"/>
    <property type="project" value="UniProtKB-UniRule"/>
</dbReference>
<keyword evidence="9 10" id="KW-0961">Cell wall biogenesis/degradation</keyword>
<evidence type="ECO:0000256" key="4">
    <source>
        <dbReference type="ARBA" id="ARBA00022741"/>
    </source>
</evidence>
<feature type="domain" description="Mur ligase C-terminal" evidence="12">
    <location>
        <begin position="314"/>
        <end position="435"/>
    </location>
</feature>
<accession>A0A4U1BNN8</accession>
<evidence type="ECO:0000256" key="11">
    <source>
        <dbReference type="RuleBase" id="RU004136"/>
    </source>
</evidence>
<dbReference type="GO" id="GO:0051301">
    <property type="term" value="P:cell division"/>
    <property type="evidence" value="ECO:0007669"/>
    <property type="project" value="UniProtKB-KW"/>
</dbReference>
<dbReference type="AlphaFoldDB" id="A0A4U1BNN8"/>
<sequence>MIKLTFSQLATIVDGRLVGSDASFDSVFTDSRKPLASGLFIALKGDNFDGHHYVDSLSGQAAAALVSSEQETMLPQVVVTDTRVALGKLGAWLCAQVAPYRIAITGSVGKTSVKEMTASVFALAGNTLATAGNFNNDLGVPLTLLRLEPEHEYGVFELGANHIGEIDYTSNLVKPNVAMINNIQAAHLEGFGSIEGVLNAKTEIFNHLVDSGHAVVNLDDHKAGAIIERLANHQVITFSSRQRADLMATNVHPVCHGCYQFSLNRGSESVDVTLPVIGRHQVDNALAAAALATAAGLSLELIAKGLERMQPVKGRMRPMTLTPSLTILDDSYNASIAATEAALDTLAECEGITALAFGDMGELGEDAEQLHRQVGEYATKKGIDQVFCVGTLSRSVAEVHPSARHFDSQSELHQAIIEWLHGQQQPVTLLVKGSRSAAMERVIDALGTHFGEQN</sequence>
<dbReference type="SUPFAM" id="SSF63418">
    <property type="entry name" value="MurE/MurF N-terminal domain"/>
    <property type="match status" value="1"/>
</dbReference>
<evidence type="ECO:0000256" key="6">
    <source>
        <dbReference type="ARBA" id="ARBA00022960"/>
    </source>
</evidence>
<dbReference type="OrthoDB" id="9801978at2"/>
<feature type="domain" description="Mur ligase central" evidence="13">
    <location>
        <begin position="104"/>
        <end position="292"/>
    </location>
</feature>
<dbReference type="PANTHER" id="PTHR43024:SF1">
    <property type="entry name" value="UDP-N-ACETYLMURAMOYL-TRIPEPTIDE--D-ALANYL-D-ALANINE LIGASE"/>
    <property type="match status" value="1"/>
</dbReference>
<evidence type="ECO:0000259" key="12">
    <source>
        <dbReference type="Pfam" id="PF02875"/>
    </source>
</evidence>
<organism evidence="14 15">
    <name type="scientific">Ferrimonas aestuarii</name>
    <dbReference type="NCBI Taxonomy" id="2569539"/>
    <lineage>
        <taxon>Bacteria</taxon>
        <taxon>Pseudomonadati</taxon>
        <taxon>Pseudomonadota</taxon>
        <taxon>Gammaproteobacteria</taxon>
        <taxon>Alteromonadales</taxon>
        <taxon>Ferrimonadaceae</taxon>
        <taxon>Ferrimonas</taxon>
    </lineage>
</organism>
<dbReference type="SUPFAM" id="SSF53623">
    <property type="entry name" value="MurD-like peptide ligases, catalytic domain"/>
    <property type="match status" value="1"/>
</dbReference>
<evidence type="ECO:0000256" key="7">
    <source>
        <dbReference type="ARBA" id="ARBA00022984"/>
    </source>
</evidence>
<evidence type="ECO:0000313" key="15">
    <source>
        <dbReference type="Proteomes" id="UP000305675"/>
    </source>
</evidence>
<evidence type="ECO:0000256" key="5">
    <source>
        <dbReference type="ARBA" id="ARBA00022840"/>
    </source>
</evidence>
<keyword evidence="3 10" id="KW-0132">Cell division</keyword>
<dbReference type="InterPro" id="IPR036565">
    <property type="entry name" value="Mur-like_cat_sf"/>
</dbReference>
<dbReference type="SUPFAM" id="SSF53244">
    <property type="entry name" value="MurD-like peptide ligases, peptide-binding domain"/>
    <property type="match status" value="1"/>
</dbReference>
<comment type="subcellular location">
    <subcellularLocation>
        <location evidence="10 11">Cytoplasm</location>
    </subcellularLocation>
</comment>
<dbReference type="PANTHER" id="PTHR43024">
    <property type="entry name" value="UDP-N-ACETYLMURAMOYL-TRIPEPTIDE--D-ALANYL-D-ALANINE LIGASE"/>
    <property type="match status" value="1"/>
</dbReference>
<dbReference type="InterPro" id="IPR005863">
    <property type="entry name" value="UDP-N-AcMur_synth"/>
</dbReference>
<dbReference type="Gene3D" id="3.90.190.20">
    <property type="entry name" value="Mur ligase, C-terminal domain"/>
    <property type="match status" value="1"/>
</dbReference>
<dbReference type="Gene3D" id="3.40.1390.10">
    <property type="entry name" value="MurE/MurF, N-terminal domain"/>
    <property type="match status" value="1"/>
</dbReference>
<keyword evidence="5 10" id="KW-0067">ATP-binding</keyword>
<evidence type="ECO:0000256" key="1">
    <source>
        <dbReference type="ARBA" id="ARBA00022490"/>
    </source>
</evidence>
<reference evidence="14 15" key="1">
    <citation type="submission" date="2019-04" db="EMBL/GenBank/DDBJ databases">
        <authorList>
            <person name="Hwang J.C."/>
        </authorList>
    </citation>
    <scope>NUCLEOTIDE SEQUENCE [LARGE SCALE GENOMIC DNA]</scope>
    <source>
        <strain evidence="14 15">IMCC35002</strain>
    </source>
</reference>
<keyword evidence="8 10" id="KW-0131">Cell cycle</keyword>
<dbReference type="GO" id="GO:0008766">
    <property type="term" value="F:UDP-N-acetylmuramoylalanyl-D-glutamyl-2,6-diaminopimelate-D-alanyl-D-alanine ligase activity"/>
    <property type="evidence" value="ECO:0007669"/>
    <property type="project" value="RHEA"/>
</dbReference>
<dbReference type="EMBL" id="SWCJ01000011">
    <property type="protein sequence ID" value="TKB53731.1"/>
    <property type="molecule type" value="Genomic_DNA"/>
</dbReference>
<dbReference type="HAMAP" id="MF_02019">
    <property type="entry name" value="MurF"/>
    <property type="match status" value="1"/>
</dbReference>
<keyword evidence="2 10" id="KW-0436">Ligase</keyword>
<dbReference type="Gene3D" id="3.40.1190.10">
    <property type="entry name" value="Mur-like, catalytic domain"/>
    <property type="match status" value="1"/>
</dbReference>
<dbReference type="UniPathway" id="UPA00219"/>
<dbReference type="Pfam" id="PF08245">
    <property type="entry name" value="Mur_ligase_M"/>
    <property type="match status" value="1"/>
</dbReference>
<protein>
    <recommendedName>
        <fullName evidence="10 11">UDP-N-acetylmuramoyl-tripeptide--D-alanyl-D-alanine ligase</fullName>
        <ecNumber evidence="10 11">6.3.2.10</ecNumber>
    </recommendedName>
    <alternativeName>
        <fullName evidence="10">D-alanyl-D-alanine-adding enzyme</fullName>
    </alternativeName>
</protein>
<comment type="pathway">
    <text evidence="10 11">Cell wall biogenesis; peptidoglycan biosynthesis.</text>
</comment>
<dbReference type="InterPro" id="IPR051046">
    <property type="entry name" value="MurCDEF_CellWall_CoF430Synth"/>
</dbReference>
<evidence type="ECO:0000256" key="8">
    <source>
        <dbReference type="ARBA" id="ARBA00023306"/>
    </source>
</evidence>
<dbReference type="GO" id="GO:0009252">
    <property type="term" value="P:peptidoglycan biosynthetic process"/>
    <property type="evidence" value="ECO:0007669"/>
    <property type="project" value="UniProtKB-UniRule"/>
</dbReference>
<dbReference type="InterPro" id="IPR035911">
    <property type="entry name" value="MurE/MurF_N"/>
</dbReference>
<dbReference type="RefSeq" id="WP_136864091.1">
    <property type="nucleotide sequence ID" value="NZ_SWCJ01000011.1"/>
</dbReference>
<keyword evidence="15" id="KW-1185">Reference proteome</keyword>
<keyword evidence="1 10" id="KW-0963">Cytoplasm</keyword>
<dbReference type="NCBIfam" id="TIGR01143">
    <property type="entry name" value="murF"/>
    <property type="match status" value="1"/>
</dbReference>
<comment type="function">
    <text evidence="10 11">Involved in cell wall formation. Catalyzes the final step in the synthesis of UDP-N-acetylmuramoyl-pentapeptide, the precursor of murein.</text>
</comment>
<feature type="binding site" evidence="10">
    <location>
        <begin position="106"/>
        <end position="112"/>
    </location>
    <ligand>
        <name>ATP</name>
        <dbReference type="ChEBI" id="CHEBI:30616"/>
    </ligand>
</feature>
<dbReference type="GO" id="GO:0071555">
    <property type="term" value="P:cell wall organization"/>
    <property type="evidence" value="ECO:0007669"/>
    <property type="project" value="UniProtKB-KW"/>
</dbReference>
<evidence type="ECO:0000256" key="2">
    <source>
        <dbReference type="ARBA" id="ARBA00022598"/>
    </source>
</evidence>
<dbReference type="GO" id="GO:0005737">
    <property type="term" value="C:cytoplasm"/>
    <property type="evidence" value="ECO:0007669"/>
    <property type="project" value="UniProtKB-SubCell"/>
</dbReference>
<keyword evidence="6 10" id="KW-0133">Cell shape</keyword>
<evidence type="ECO:0000256" key="3">
    <source>
        <dbReference type="ARBA" id="ARBA00022618"/>
    </source>
</evidence>
<gene>
    <name evidence="10 14" type="primary">murF</name>
    <name evidence="14" type="ORF">FCL42_14235</name>
</gene>
<dbReference type="InterPro" id="IPR013221">
    <property type="entry name" value="Mur_ligase_cen"/>
</dbReference>
<dbReference type="InterPro" id="IPR036615">
    <property type="entry name" value="Mur_ligase_C_dom_sf"/>
</dbReference>
<proteinExistence type="inferred from homology"/>
<dbReference type="EC" id="6.3.2.10" evidence="10 11"/>
<dbReference type="GO" id="GO:0008360">
    <property type="term" value="P:regulation of cell shape"/>
    <property type="evidence" value="ECO:0007669"/>
    <property type="project" value="UniProtKB-KW"/>
</dbReference>
<comment type="catalytic activity">
    <reaction evidence="10 11">
        <text>D-alanyl-D-alanine + UDP-N-acetyl-alpha-D-muramoyl-L-alanyl-gamma-D-glutamyl-meso-2,6-diaminopimelate + ATP = UDP-N-acetyl-alpha-D-muramoyl-L-alanyl-gamma-D-glutamyl-meso-2,6-diaminopimeloyl-D-alanyl-D-alanine + ADP + phosphate + H(+)</text>
        <dbReference type="Rhea" id="RHEA:28374"/>
        <dbReference type="ChEBI" id="CHEBI:15378"/>
        <dbReference type="ChEBI" id="CHEBI:30616"/>
        <dbReference type="ChEBI" id="CHEBI:43474"/>
        <dbReference type="ChEBI" id="CHEBI:57822"/>
        <dbReference type="ChEBI" id="CHEBI:61386"/>
        <dbReference type="ChEBI" id="CHEBI:83905"/>
        <dbReference type="ChEBI" id="CHEBI:456216"/>
        <dbReference type="EC" id="6.3.2.10"/>
    </reaction>
</comment>